<name>A0A2H9TC38_9ZZZZ</name>
<gene>
    <name evidence="1" type="ORF">CI610_00154</name>
</gene>
<protein>
    <submittedName>
        <fullName evidence="1">Uncharacterized protein</fullName>
    </submittedName>
</protein>
<sequence>MVFQGHGIVYDTEYQSHLLNLLCAACLKGSHALKFCIIVAALARHPVLFFCSNCPARNRIIKFDGYQSEKKQG</sequence>
<proteinExistence type="predicted"/>
<dbReference type="EMBL" id="NSIT01000004">
    <property type="protein sequence ID" value="PJE80811.1"/>
    <property type="molecule type" value="Genomic_DNA"/>
</dbReference>
<comment type="caution">
    <text evidence="1">The sequence shown here is derived from an EMBL/GenBank/DDBJ whole genome shotgun (WGS) entry which is preliminary data.</text>
</comment>
<evidence type="ECO:0000313" key="1">
    <source>
        <dbReference type="EMBL" id="PJE80811.1"/>
    </source>
</evidence>
<organism evidence="1">
    <name type="scientific">invertebrate metagenome</name>
    <dbReference type="NCBI Taxonomy" id="1711999"/>
    <lineage>
        <taxon>unclassified sequences</taxon>
        <taxon>metagenomes</taxon>
        <taxon>organismal metagenomes</taxon>
    </lineage>
</organism>
<reference evidence="1" key="1">
    <citation type="journal article" date="2017" name="Appl. Environ. Microbiol.">
        <title>Molecular characterization of an Endozoicomonas-like organism causing infection in king scallop Pecten maximus L.</title>
        <authorList>
            <person name="Cano I."/>
            <person name="van Aerle R."/>
            <person name="Ross S."/>
            <person name="Verner-Jeffreys D.W."/>
            <person name="Paley R.K."/>
            <person name="Rimmer G."/>
            <person name="Ryder D."/>
            <person name="Hooper P."/>
            <person name="Stone D."/>
            <person name="Feist S.W."/>
        </authorList>
    </citation>
    <scope>NUCLEOTIDE SEQUENCE</scope>
</reference>
<dbReference type="AlphaFoldDB" id="A0A2H9TC38"/>
<accession>A0A2H9TC38</accession>